<organism evidence="2">
    <name type="scientific">marine metagenome</name>
    <dbReference type="NCBI Taxonomy" id="408172"/>
    <lineage>
        <taxon>unclassified sequences</taxon>
        <taxon>metagenomes</taxon>
        <taxon>ecological metagenomes</taxon>
    </lineage>
</organism>
<dbReference type="PANTHER" id="PTHR13696:SF96">
    <property type="entry name" value="COBQ_COBB_MIND_PARA NUCLEOTIDE BINDING DOMAIN-CONTAINING PROTEIN"/>
    <property type="match status" value="1"/>
</dbReference>
<proteinExistence type="predicted"/>
<dbReference type="InterPro" id="IPR050678">
    <property type="entry name" value="DNA_Partitioning_ATPase"/>
</dbReference>
<dbReference type="InterPro" id="IPR027417">
    <property type="entry name" value="P-loop_NTPase"/>
</dbReference>
<sequence>MKRRVITLATMKGGSGKSTIAVCLAAHWGHRGRRVALIDADPQRSVIRWRDAGTTLTDVDCVAADGTSTSAVIRDLLDKDFERVVVDTPGFRAPATDAALEMAGLCLIPVRPSPVDFEVAADEVERIADLKARGSEGPIAYRFVLSQLVPGSVIARHMRAEMEAAGYLLLASETAHRVAYAETALIGSTPTLAQPQSSAATEIREMAAEVDGYLD</sequence>
<dbReference type="CDD" id="cd02042">
    <property type="entry name" value="ParAB_family"/>
    <property type="match status" value="1"/>
</dbReference>
<evidence type="ECO:0000313" key="2">
    <source>
        <dbReference type="EMBL" id="SVB47682.1"/>
    </source>
</evidence>
<dbReference type="PANTHER" id="PTHR13696">
    <property type="entry name" value="P-LOOP CONTAINING NUCLEOSIDE TRIPHOSPHATE HYDROLASE"/>
    <property type="match status" value="1"/>
</dbReference>
<reference evidence="2" key="1">
    <citation type="submission" date="2018-05" db="EMBL/GenBank/DDBJ databases">
        <authorList>
            <person name="Lanie J.A."/>
            <person name="Ng W.-L."/>
            <person name="Kazmierczak K.M."/>
            <person name="Andrzejewski T.M."/>
            <person name="Davidsen T.M."/>
            <person name="Wayne K.J."/>
            <person name="Tettelin H."/>
            <person name="Glass J.I."/>
            <person name="Rusch D."/>
            <person name="Podicherti R."/>
            <person name="Tsui H.-C.T."/>
            <person name="Winkler M.E."/>
        </authorList>
    </citation>
    <scope>NUCLEOTIDE SEQUENCE</scope>
</reference>
<dbReference type="EMBL" id="UINC01043523">
    <property type="protein sequence ID" value="SVB47682.1"/>
    <property type="molecule type" value="Genomic_DNA"/>
</dbReference>
<feature type="domain" description="CobQ/CobB/MinD/ParA nucleotide binding" evidence="1">
    <location>
        <begin position="6"/>
        <end position="86"/>
    </location>
</feature>
<gene>
    <name evidence="2" type="ORF">METZ01_LOCUS200536</name>
</gene>
<dbReference type="AlphaFoldDB" id="A0A382EBE9"/>
<protein>
    <recommendedName>
        <fullName evidence="1">CobQ/CobB/MinD/ParA nucleotide binding domain-containing protein</fullName>
    </recommendedName>
</protein>
<evidence type="ECO:0000259" key="1">
    <source>
        <dbReference type="Pfam" id="PF01656"/>
    </source>
</evidence>
<dbReference type="Gene3D" id="3.40.50.300">
    <property type="entry name" value="P-loop containing nucleotide triphosphate hydrolases"/>
    <property type="match status" value="1"/>
</dbReference>
<dbReference type="SUPFAM" id="SSF52540">
    <property type="entry name" value="P-loop containing nucleoside triphosphate hydrolases"/>
    <property type="match status" value="1"/>
</dbReference>
<dbReference type="PIRSF" id="PIRSF009320">
    <property type="entry name" value="Nuc_binding_HP_1000"/>
    <property type="match status" value="1"/>
</dbReference>
<name>A0A382EBE9_9ZZZZ</name>
<accession>A0A382EBE9</accession>
<dbReference type="Pfam" id="PF01656">
    <property type="entry name" value="CbiA"/>
    <property type="match status" value="1"/>
</dbReference>
<dbReference type="InterPro" id="IPR002586">
    <property type="entry name" value="CobQ/CobB/MinD/ParA_Nub-bd_dom"/>
</dbReference>